<keyword evidence="2" id="KW-1185">Reference proteome</keyword>
<proteinExistence type="predicted"/>
<dbReference type="AlphaFoldDB" id="A0AAV5WSZ9"/>
<reference evidence="1" key="1">
    <citation type="submission" date="2023-10" db="EMBL/GenBank/DDBJ databases">
        <title>Genome assembly of Pristionchus species.</title>
        <authorList>
            <person name="Yoshida K."/>
            <person name="Sommer R.J."/>
        </authorList>
    </citation>
    <scope>NUCLEOTIDE SEQUENCE</scope>
    <source>
        <strain evidence="1">RS5133</strain>
    </source>
</reference>
<evidence type="ECO:0000313" key="1">
    <source>
        <dbReference type="EMBL" id="GMT33690.1"/>
    </source>
</evidence>
<feature type="non-terminal residue" evidence="1">
    <location>
        <position position="92"/>
    </location>
</feature>
<name>A0AAV5WSZ9_9BILA</name>
<sequence length="92" mass="10314">IDLSIFNSIVVSRKVCSTFLGGLTYPFHASKDGISILILKSSHHFPECSNSIWQDVMVSMTRIHSKLSEKSTRTCHLADISLIYLQFVGLSR</sequence>
<protein>
    <submittedName>
        <fullName evidence="1">Uncharacterized protein</fullName>
    </submittedName>
</protein>
<dbReference type="Proteomes" id="UP001432322">
    <property type="component" value="Unassembled WGS sequence"/>
</dbReference>
<accession>A0AAV5WSZ9</accession>
<dbReference type="EMBL" id="BTSY01000006">
    <property type="protein sequence ID" value="GMT33690.1"/>
    <property type="molecule type" value="Genomic_DNA"/>
</dbReference>
<feature type="non-terminal residue" evidence="1">
    <location>
        <position position="1"/>
    </location>
</feature>
<gene>
    <name evidence="1" type="ORF">PFISCL1PPCAC_24987</name>
</gene>
<organism evidence="1 2">
    <name type="scientific">Pristionchus fissidentatus</name>
    <dbReference type="NCBI Taxonomy" id="1538716"/>
    <lineage>
        <taxon>Eukaryota</taxon>
        <taxon>Metazoa</taxon>
        <taxon>Ecdysozoa</taxon>
        <taxon>Nematoda</taxon>
        <taxon>Chromadorea</taxon>
        <taxon>Rhabditida</taxon>
        <taxon>Rhabditina</taxon>
        <taxon>Diplogasteromorpha</taxon>
        <taxon>Diplogasteroidea</taxon>
        <taxon>Neodiplogasteridae</taxon>
        <taxon>Pristionchus</taxon>
    </lineage>
</organism>
<evidence type="ECO:0000313" key="2">
    <source>
        <dbReference type="Proteomes" id="UP001432322"/>
    </source>
</evidence>
<comment type="caution">
    <text evidence="1">The sequence shown here is derived from an EMBL/GenBank/DDBJ whole genome shotgun (WGS) entry which is preliminary data.</text>
</comment>